<accession>A0A016T2L4</accession>
<feature type="compositionally biased region" description="Acidic residues" evidence="1">
    <location>
        <begin position="1"/>
        <end position="11"/>
    </location>
</feature>
<evidence type="ECO:0000256" key="1">
    <source>
        <dbReference type="SAM" id="MobiDB-lite"/>
    </source>
</evidence>
<proteinExistence type="predicted"/>
<dbReference type="EMBL" id="JARK01001482">
    <property type="protein sequence ID" value="EYB96861.1"/>
    <property type="molecule type" value="Genomic_DNA"/>
</dbReference>
<sequence length="174" mass="20086">MLEEECSESDSEPICKVPPTKRKRNRSKPKKPVMPSTGACDDSDEELTPEQIDERRYLCQQRMLLAEKQFNQVKIIIRDLKVKELEIKKSMIADRTAPEFLERAKELKGHFQRKEEIAKAKRTLSLDSLERRTAGQKHIAQNNQADNISNAQVLFFASHFIELSAQDTSDLLMK</sequence>
<keyword evidence="3" id="KW-1185">Reference proteome</keyword>
<organism evidence="2 3">
    <name type="scientific">Ancylostoma ceylanicum</name>
    <dbReference type="NCBI Taxonomy" id="53326"/>
    <lineage>
        <taxon>Eukaryota</taxon>
        <taxon>Metazoa</taxon>
        <taxon>Ecdysozoa</taxon>
        <taxon>Nematoda</taxon>
        <taxon>Chromadorea</taxon>
        <taxon>Rhabditida</taxon>
        <taxon>Rhabditina</taxon>
        <taxon>Rhabditomorpha</taxon>
        <taxon>Strongyloidea</taxon>
        <taxon>Ancylostomatidae</taxon>
        <taxon>Ancylostomatinae</taxon>
        <taxon>Ancylostoma</taxon>
    </lineage>
</organism>
<feature type="compositionally biased region" description="Basic residues" evidence="1">
    <location>
        <begin position="19"/>
        <end position="31"/>
    </location>
</feature>
<dbReference type="Proteomes" id="UP000024635">
    <property type="component" value="Unassembled WGS sequence"/>
</dbReference>
<protein>
    <submittedName>
        <fullName evidence="2">Uncharacterized protein</fullName>
    </submittedName>
</protein>
<dbReference type="AlphaFoldDB" id="A0A016T2L4"/>
<dbReference type="STRING" id="53326.A0A016T2L4"/>
<feature type="region of interest" description="Disordered" evidence="1">
    <location>
        <begin position="1"/>
        <end position="47"/>
    </location>
</feature>
<comment type="caution">
    <text evidence="2">The sequence shown here is derived from an EMBL/GenBank/DDBJ whole genome shotgun (WGS) entry which is preliminary data.</text>
</comment>
<name>A0A016T2L4_9BILA</name>
<evidence type="ECO:0000313" key="2">
    <source>
        <dbReference type="EMBL" id="EYB96861.1"/>
    </source>
</evidence>
<dbReference type="OrthoDB" id="5891813at2759"/>
<evidence type="ECO:0000313" key="3">
    <source>
        <dbReference type="Proteomes" id="UP000024635"/>
    </source>
</evidence>
<gene>
    <name evidence="2" type="primary">Acey_s0146.g2542</name>
    <name evidence="2" type="ORF">Y032_0146g2542</name>
</gene>
<reference evidence="3" key="1">
    <citation type="journal article" date="2015" name="Nat. Genet.">
        <title>The genome and transcriptome of the zoonotic hookworm Ancylostoma ceylanicum identify infection-specific gene families.</title>
        <authorList>
            <person name="Schwarz E.M."/>
            <person name="Hu Y."/>
            <person name="Antoshechkin I."/>
            <person name="Miller M.M."/>
            <person name="Sternberg P.W."/>
            <person name="Aroian R.V."/>
        </authorList>
    </citation>
    <scope>NUCLEOTIDE SEQUENCE</scope>
    <source>
        <strain evidence="3">HY135</strain>
    </source>
</reference>